<evidence type="ECO:0000259" key="5">
    <source>
        <dbReference type="PROSITE" id="PS50207"/>
    </source>
</evidence>
<evidence type="ECO:0000256" key="4">
    <source>
        <dbReference type="ARBA" id="ARBA00022801"/>
    </source>
</evidence>
<accession>A0A1B6MLY7</accession>
<evidence type="ECO:0000313" key="6">
    <source>
        <dbReference type="EMBL" id="JAT36956.1"/>
    </source>
</evidence>
<reference evidence="6" key="1">
    <citation type="submission" date="2015-11" db="EMBL/GenBank/DDBJ databases">
        <title>De novo transcriptome assembly of four potential Pierce s Disease insect vectors from Arizona vineyards.</title>
        <authorList>
            <person name="Tassone E.E."/>
        </authorList>
    </citation>
    <scope>NUCLEOTIDE SEQUENCE</scope>
</reference>
<dbReference type="GO" id="GO:0006508">
    <property type="term" value="P:proteolysis"/>
    <property type="evidence" value="ECO:0007669"/>
    <property type="project" value="UniProtKB-KW"/>
</dbReference>
<dbReference type="Pfam" id="PF00656">
    <property type="entry name" value="Peptidase_C14"/>
    <property type="match status" value="1"/>
</dbReference>
<dbReference type="PROSITE" id="PS50207">
    <property type="entry name" value="CASPASE_P10"/>
    <property type="match status" value="1"/>
</dbReference>
<dbReference type="AlphaFoldDB" id="A0A1B6MLY7"/>
<name>A0A1B6MLY7_9HEMI</name>
<proteinExistence type="inferred from homology"/>
<evidence type="ECO:0000256" key="2">
    <source>
        <dbReference type="ARBA" id="ARBA00022670"/>
    </source>
</evidence>
<gene>
    <name evidence="6" type="ORF">g.6450</name>
</gene>
<keyword evidence="4" id="KW-0378">Hydrolase</keyword>
<feature type="non-terminal residue" evidence="6">
    <location>
        <position position="1"/>
    </location>
</feature>
<comment type="similarity">
    <text evidence="1">Belongs to the peptidase C14A family.</text>
</comment>
<dbReference type="GO" id="GO:0004197">
    <property type="term" value="F:cysteine-type endopeptidase activity"/>
    <property type="evidence" value="ECO:0007669"/>
    <property type="project" value="InterPro"/>
</dbReference>
<dbReference type="PANTHER" id="PTHR47901">
    <property type="entry name" value="CASPASE RECRUITMENT DOMAIN-CONTAINING PROTEIN 18"/>
    <property type="match status" value="1"/>
</dbReference>
<dbReference type="EMBL" id="GEBQ01003021">
    <property type="protein sequence ID" value="JAT36956.1"/>
    <property type="molecule type" value="Transcribed_RNA"/>
</dbReference>
<evidence type="ECO:0000256" key="3">
    <source>
        <dbReference type="ARBA" id="ARBA00022703"/>
    </source>
</evidence>
<dbReference type="Gene3D" id="3.40.50.1460">
    <property type="match status" value="1"/>
</dbReference>
<dbReference type="InterPro" id="IPR002398">
    <property type="entry name" value="Pept_C14"/>
</dbReference>
<organism evidence="6">
    <name type="scientific">Graphocephala atropunctata</name>
    <dbReference type="NCBI Taxonomy" id="36148"/>
    <lineage>
        <taxon>Eukaryota</taxon>
        <taxon>Metazoa</taxon>
        <taxon>Ecdysozoa</taxon>
        <taxon>Arthropoda</taxon>
        <taxon>Hexapoda</taxon>
        <taxon>Insecta</taxon>
        <taxon>Pterygota</taxon>
        <taxon>Neoptera</taxon>
        <taxon>Paraneoptera</taxon>
        <taxon>Hemiptera</taxon>
        <taxon>Auchenorrhyncha</taxon>
        <taxon>Membracoidea</taxon>
        <taxon>Cicadellidae</taxon>
        <taxon>Cicadellinae</taxon>
        <taxon>Cicadellini</taxon>
        <taxon>Graphocephala</taxon>
    </lineage>
</organism>
<sequence>FQCCRGEHFTYSSLGNEPDEDEDLVIEANDSGSLLLANIQTDSNRLAMPCKTSRNISDMLIGFSTSPGHVSMRDPERGSWYIQTLCKVLCKYAKDSSLYEILKTVIQNLSNKQNGECEYIHSRMINQGFFREFFFQPGILDDS</sequence>
<keyword evidence="2" id="KW-0645">Protease</keyword>
<dbReference type="InterPro" id="IPR029030">
    <property type="entry name" value="Caspase-like_dom_sf"/>
</dbReference>
<dbReference type="SUPFAM" id="SSF52129">
    <property type="entry name" value="Caspase-like"/>
    <property type="match status" value="1"/>
</dbReference>
<dbReference type="InterPro" id="IPR002138">
    <property type="entry name" value="Pept_C14_p10"/>
</dbReference>
<dbReference type="PANTHER" id="PTHR47901:SF8">
    <property type="entry name" value="CASPASE-3"/>
    <property type="match status" value="1"/>
</dbReference>
<dbReference type="InterPro" id="IPR011600">
    <property type="entry name" value="Pept_C14_caspase"/>
</dbReference>
<dbReference type="SMART" id="SM00115">
    <property type="entry name" value="CASc"/>
    <property type="match status" value="1"/>
</dbReference>
<protein>
    <recommendedName>
        <fullName evidence="5">Caspase family p10 domain-containing protein</fullName>
    </recommendedName>
</protein>
<dbReference type="GO" id="GO:0006915">
    <property type="term" value="P:apoptotic process"/>
    <property type="evidence" value="ECO:0007669"/>
    <property type="project" value="UniProtKB-KW"/>
</dbReference>
<keyword evidence="3" id="KW-0053">Apoptosis</keyword>
<feature type="domain" description="Caspase family p10" evidence="5">
    <location>
        <begin position="49"/>
        <end position="137"/>
    </location>
</feature>
<evidence type="ECO:0000256" key="1">
    <source>
        <dbReference type="ARBA" id="ARBA00010134"/>
    </source>
</evidence>
<dbReference type="InterPro" id="IPR015917">
    <property type="entry name" value="Pept_C14A"/>
</dbReference>